<dbReference type="EMBL" id="JAIFZM010000003">
    <property type="protein sequence ID" value="MCG3418464.1"/>
    <property type="molecule type" value="Genomic_DNA"/>
</dbReference>
<dbReference type="InterPro" id="IPR000326">
    <property type="entry name" value="PAP2/HPO"/>
</dbReference>
<evidence type="ECO:0000313" key="3">
    <source>
        <dbReference type="EMBL" id="MCG3418464.1"/>
    </source>
</evidence>
<gene>
    <name evidence="3" type="ORF">K3T81_04795</name>
</gene>
<reference evidence="3 4" key="1">
    <citation type="journal article" date="2022" name="Evol. Bioinform. Online">
        <title>Draft Genome Sequence of Oceanobacillus jordanicus Strain GSFE11, a Halotolerant Plant Growth-Promoting Bacterial Endophyte Isolated From the Jordan Valley.</title>
        <authorList>
            <person name="Alhindi T."/>
            <person name="Albdaiwi R."/>
        </authorList>
    </citation>
    <scope>NUCLEOTIDE SEQUENCE [LARGE SCALE GENOMIC DNA]</scope>
    <source>
        <strain evidence="3 4">GSFE11</strain>
    </source>
</reference>
<feature type="transmembrane region" description="Helical" evidence="1">
    <location>
        <begin position="62"/>
        <end position="80"/>
    </location>
</feature>
<proteinExistence type="predicted"/>
<dbReference type="AlphaFoldDB" id="A0AAW5B1D9"/>
<dbReference type="SUPFAM" id="SSF48317">
    <property type="entry name" value="Acid phosphatase/Vanadium-dependent haloperoxidase"/>
    <property type="match status" value="1"/>
</dbReference>
<feature type="transmembrane region" description="Helical" evidence="1">
    <location>
        <begin position="126"/>
        <end position="147"/>
    </location>
</feature>
<feature type="transmembrane region" description="Helical" evidence="1">
    <location>
        <begin position="159"/>
        <end position="178"/>
    </location>
</feature>
<feature type="transmembrane region" description="Helical" evidence="1">
    <location>
        <begin position="87"/>
        <end position="106"/>
    </location>
</feature>
<dbReference type="Pfam" id="PF01569">
    <property type="entry name" value="PAP2"/>
    <property type="match status" value="1"/>
</dbReference>
<evidence type="ECO:0000256" key="1">
    <source>
        <dbReference type="SAM" id="Phobius"/>
    </source>
</evidence>
<evidence type="ECO:0000313" key="4">
    <source>
        <dbReference type="Proteomes" id="UP001199631"/>
    </source>
</evidence>
<comment type="caution">
    <text evidence="3">The sequence shown here is derived from an EMBL/GenBank/DDBJ whole genome shotgun (WGS) entry which is preliminary data.</text>
</comment>
<feature type="transmembrane region" description="Helical" evidence="1">
    <location>
        <begin position="184"/>
        <end position="204"/>
    </location>
</feature>
<dbReference type="Gene3D" id="1.20.144.10">
    <property type="entry name" value="Phosphatidic acid phosphatase type 2/haloperoxidase"/>
    <property type="match status" value="2"/>
</dbReference>
<feature type="transmembrane region" description="Helical" evidence="1">
    <location>
        <begin position="7"/>
        <end position="25"/>
    </location>
</feature>
<dbReference type="PANTHER" id="PTHR14969:SF13">
    <property type="entry name" value="AT30094P"/>
    <property type="match status" value="1"/>
</dbReference>
<keyword evidence="1" id="KW-0812">Transmembrane</keyword>
<sequence>MRSKKNYLLLVLLVAVVVMIGLWITKILNGTLPYMDQWTRDPVEGLAVDSHFYTVFRWITELGSSHFVIPLVVIMAVILYWKYRTTLPVLIFAGGTWGAHIINVLIKHVVQRERPSILVAANAEGYSFPSGHAMISMVCYGLLAYFIVQLVKKPKAKKLIQGGLAFLILLIGTSRYIINVHYLTDVMAGFILGYLWVLVMIFLYEKLRHRRKKIQS</sequence>
<dbReference type="PANTHER" id="PTHR14969">
    <property type="entry name" value="SPHINGOSINE-1-PHOSPHATE PHOSPHOHYDROLASE"/>
    <property type="match status" value="1"/>
</dbReference>
<name>A0AAW5B1D9_9BACI</name>
<dbReference type="Proteomes" id="UP001199631">
    <property type="component" value="Unassembled WGS sequence"/>
</dbReference>
<protein>
    <submittedName>
        <fullName evidence="3">Phosphatase PAP2 family protein</fullName>
    </submittedName>
</protein>
<keyword evidence="1" id="KW-1133">Transmembrane helix</keyword>
<feature type="domain" description="Phosphatidic acid phosphatase type 2/haloperoxidase" evidence="2">
    <location>
        <begin position="89"/>
        <end position="201"/>
    </location>
</feature>
<evidence type="ECO:0000259" key="2">
    <source>
        <dbReference type="SMART" id="SM00014"/>
    </source>
</evidence>
<dbReference type="SMART" id="SM00014">
    <property type="entry name" value="acidPPc"/>
    <property type="match status" value="1"/>
</dbReference>
<dbReference type="RefSeq" id="WP_106896265.1">
    <property type="nucleotide sequence ID" value="NZ_JAIFZM010000003.1"/>
</dbReference>
<dbReference type="InterPro" id="IPR036938">
    <property type="entry name" value="PAP2/HPO_sf"/>
</dbReference>
<dbReference type="CDD" id="cd03392">
    <property type="entry name" value="PAP2_like_2"/>
    <property type="match status" value="1"/>
</dbReference>
<keyword evidence="4" id="KW-1185">Reference proteome</keyword>
<accession>A0AAW5B1D9</accession>
<organism evidence="3 4">
    <name type="scientific">Oceanobacillus jordanicus</name>
    <dbReference type="NCBI Taxonomy" id="2867266"/>
    <lineage>
        <taxon>Bacteria</taxon>
        <taxon>Bacillati</taxon>
        <taxon>Bacillota</taxon>
        <taxon>Bacilli</taxon>
        <taxon>Bacillales</taxon>
        <taxon>Bacillaceae</taxon>
        <taxon>Oceanobacillus</taxon>
    </lineage>
</organism>
<keyword evidence="1" id="KW-0472">Membrane</keyword>